<proteinExistence type="predicted"/>
<keyword evidence="2" id="KW-1185">Reference proteome</keyword>
<protein>
    <submittedName>
        <fullName evidence="1">Uncharacterized protein</fullName>
    </submittedName>
</protein>
<dbReference type="EMBL" id="VITK01000013">
    <property type="protein sequence ID" value="TWA91386.1"/>
    <property type="molecule type" value="Genomic_DNA"/>
</dbReference>
<dbReference type="Proteomes" id="UP000319949">
    <property type="component" value="Unassembled WGS sequence"/>
</dbReference>
<sequence length="175" mass="19066">MLRIAGAIRNLPAKSGERLGHVSRLGEFGLNDGENTFDIPEHVVVPKAKYLVSLLAQPLITNSICCGFVVLPAVDFNDDSLLAAYEIADLADDRFLPDEFVSIDPPISDAIPENRLGIRLIGTQAPCESDRLFVVATHWLALSVREAPLSHSLAPFLRGEGGVRGCLREFDLDCK</sequence>
<reference evidence="1 2" key="1">
    <citation type="submission" date="2019-06" db="EMBL/GenBank/DDBJ databases">
        <title>Genomic Encyclopedia of Type Strains, Phase IV (KMG-V): Genome sequencing to study the core and pangenomes of soil and plant-associated prokaryotes.</title>
        <authorList>
            <person name="Whitman W."/>
        </authorList>
    </citation>
    <scope>NUCLEOTIDE SEQUENCE [LARGE SCALE GENOMIC DNA]</scope>
    <source>
        <strain evidence="1 2">BR 510</strain>
    </source>
</reference>
<organism evidence="1 2">
    <name type="scientific">Bradyrhizobium stylosanthis</name>
    <dbReference type="NCBI Taxonomy" id="1803665"/>
    <lineage>
        <taxon>Bacteria</taxon>
        <taxon>Pseudomonadati</taxon>
        <taxon>Pseudomonadota</taxon>
        <taxon>Alphaproteobacteria</taxon>
        <taxon>Hyphomicrobiales</taxon>
        <taxon>Nitrobacteraceae</taxon>
        <taxon>Bradyrhizobium</taxon>
    </lineage>
</organism>
<evidence type="ECO:0000313" key="1">
    <source>
        <dbReference type="EMBL" id="TWA91386.1"/>
    </source>
</evidence>
<evidence type="ECO:0000313" key="2">
    <source>
        <dbReference type="Proteomes" id="UP000319949"/>
    </source>
</evidence>
<dbReference type="AlphaFoldDB" id="A0A560D2N1"/>
<dbReference type="RefSeq" id="WP_430649636.1">
    <property type="nucleotide sequence ID" value="NZ_VITK01000013.1"/>
</dbReference>
<accession>A0A560D2N1</accession>
<name>A0A560D2N1_9BRAD</name>
<comment type="caution">
    <text evidence="1">The sequence shown here is derived from an EMBL/GenBank/DDBJ whole genome shotgun (WGS) entry which is preliminary data.</text>
</comment>
<gene>
    <name evidence="1" type="ORF">FBZ96_11396</name>
</gene>